<dbReference type="EMBL" id="JAFREP010000004">
    <property type="protein sequence ID" value="MBO1317837.1"/>
    <property type="molecule type" value="Genomic_DNA"/>
</dbReference>
<proteinExistence type="predicted"/>
<feature type="compositionally biased region" description="Acidic residues" evidence="1">
    <location>
        <begin position="19"/>
        <end position="28"/>
    </location>
</feature>
<evidence type="ECO:0000313" key="3">
    <source>
        <dbReference type="Proteomes" id="UP000664417"/>
    </source>
</evidence>
<dbReference type="RefSeq" id="WP_207857309.1">
    <property type="nucleotide sequence ID" value="NZ_JAFREP010000004.1"/>
</dbReference>
<protein>
    <submittedName>
        <fullName evidence="2">Uncharacterized protein</fullName>
    </submittedName>
</protein>
<organism evidence="2 3">
    <name type="scientific">Acanthopleuribacter pedis</name>
    <dbReference type="NCBI Taxonomy" id="442870"/>
    <lineage>
        <taxon>Bacteria</taxon>
        <taxon>Pseudomonadati</taxon>
        <taxon>Acidobacteriota</taxon>
        <taxon>Holophagae</taxon>
        <taxon>Acanthopleuribacterales</taxon>
        <taxon>Acanthopleuribacteraceae</taxon>
        <taxon>Acanthopleuribacter</taxon>
    </lineage>
</organism>
<keyword evidence="3" id="KW-1185">Reference proteome</keyword>
<dbReference type="Proteomes" id="UP000664417">
    <property type="component" value="Unassembled WGS sequence"/>
</dbReference>
<gene>
    <name evidence="2" type="ORF">J3U88_05140</name>
</gene>
<feature type="compositionally biased region" description="Basic residues" evidence="1">
    <location>
        <begin position="64"/>
        <end position="77"/>
    </location>
</feature>
<reference evidence="2" key="1">
    <citation type="submission" date="2021-03" db="EMBL/GenBank/DDBJ databases">
        <authorList>
            <person name="Wang G."/>
        </authorList>
    </citation>
    <scope>NUCLEOTIDE SEQUENCE</scope>
    <source>
        <strain evidence="2">KCTC 12899</strain>
    </source>
</reference>
<name>A0A8J7U1S5_9BACT</name>
<feature type="compositionally biased region" description="Polar residues" evidence="1">
    <location>
        <begin position="51"/>
        <end position="60"/>
    </location>
</feature>
<evidence type="ECO:0000256" key="1">
    <source>
        <dbReference type="SAM" id="MobiDB-lite"/>
    </source>
</evidence>
<comment type="caution">
    <text evidence="2">The sequence shown here is derived from an EMBL/GenBank/DDBJ whole genome shotgun (WGS) entry which is preliminary data.</text>
</comment>
<accession>A0A8J7U1S5</accession>
<feature type="compositionally biased region" description="Basic and acidic residues" evidence="1">
    <location>
        <begin position="1"/>
        <end position="18"/>
    </location>
</feature>
<sequence>MTKKEPTDETPKNTKPSDETPENAEPSDETAKNPVGFSRNERAVSAAGWTNDFSSKQIGPSATPRRKKTVIRKRHAPPSRDGITLQTIPPEQGMGDLLQRDGLFLLDEVLTRLPLVSFKLKRKVHEHQDAWQRIGVTCRDGVWLVNMRVFRQWYLGQAAVHPRFVERHWDANQLLRQKGCFFLIEVSEKIPFTSGQVRHQARKCADSRTEIGVWKEPSLGFYMVEMTAFARWIREIWLDN</sequence>
<feature type="region of interest" description="Disordered" evidence="1">
    <location>
        <begin position="1"/>
        <end position="92"/>
    </location>
</feature>
<dbReference type="AlphaFoldDB" id="A0A8J7U1S5"/>
<evidence type="ECO:0000313" key="2">
    <source>
        <dbReference type="EMBL" id="MBO1317837.1"/>
    </source>
</evidence>